<name>A0A3D4Z7M1_9BACT</name>
<dbReference type="RefSeq" id="WP_013612687.1">
    <property type="nucleotide sequence ID" value="NZ_CABJFF010000001.1"/>
</dbReference>
<evidence type="ECO:0000313" key="11">
    <source>
        <dbReference type="Proteomes" id="UP000284434"/>
    </source>
</evidence>
<dbReference type="Proteomes" id="UP001199750">
    <property type="component" value="Unassembled WGS sequence"/>
</dbReference>
<accession>A0A3D4Z7M1</accession>
<gene>
    <name evidence="7" type="ORF">DWW24_09750</name>
    <name evidence="6" type="ORF">DWW57_15140</name>
    <name evidence="8" type="ORF">DXA53_02710</name>
    <name evidence="5" type="ORF">L0P03_14105</name>
</gene>
<evidence type="ECO:0000313" key="5">
    <source>
        <dbReference type="EMBL" id="MCG4960970.1"/>
    </source>
</evidence>
<reference evidence="5" key="2">
    <citation type="submission" date="2022-01" db="EMBL/GenBank/DDBJ databases">
        <title>Collection of gut derived symbiotic bacterial strains cultured from healthy donors.</title>
        <authorList>
            <person name="Lin H."/>
            <person name="Kohout C."/>
            <person name="Waligurski E."/>
            <person name="Pamer E.G."/>
        </authorList>
    </citation>
    <scope>NUCLEOTIDE SEQUENCE</scope>
    <source>
        <strain evidence="5">DFI.1.149</strain>
    </source>
</reference>
<dbReference type="EMBL" id="QRYC01000027">
    <property type="protein sequence ID" value="RGU54640.1"/>
    <property type="molecule type" value="Genomic_DNA"/>
</dbReference>
<dbReference type="AlphaFoldDB" id="A0A3D4Z7M1"/>
<keyword evidence="3" id="KW-0238">DNA-binding</keyword>
<dbReference type="EMBL" id="QSCO01000003">
    <property type="protein sequence ID" value="RGY09213.1"/>
    <property type="molecule type" value="Genomic_DNA"/>
</dbReference>
<comment type="similarity">
    <text evidence="1">Belongs to the BlaI transcriptional regulatory family.</text>
</comment>
<evidence type="ECO:0000313" key="7">
    <source>
        <dbReference type="EMBL" id="RGV26421.1"/>
    </source>
</evidence>
<dbReference type="GeneID" id="61275742"/>
<dbReference type="InterPro" id="IPR036390">
    <property type="entry name" value="WH_DNA-bd_sf"/>
</dbReference>
<dbReference type="InterPro" id="IPR036388">
    <property type="entry name" value="WH-like_DNA-bd_sf"/>
</dbReference>
<keyword evidence="2" id="KW-0805">Transcription regulation</keyword>
<dbReference type="GO" id="GO:0045892">
    <property type="term" value="P:negative regulation of DNA-templated transcription"/>
    <property type="evidence" value="ECO:0007669"/>
    <property type="project" value="InterPro"/>
</dbReference>
<evidence type="ECO:0000256" key="3">
    <source>
        <dbReference type="ARBA" id="ARBA00023125"/>
    </source>
</evidence>
<dbReference type="EMBL" id="JAKNDN010000028">
    <property type="protein sequence ID" value="MCG4960970.1"/>
    <property type="molecule type" value="Genomic_DNA"/>
</dbReference>
<evidence type="ECO:0000313" key="8">
    <source>
        <dbReference type="EMBL" id="RGY09213.1"/>
    </source>
</evidence>
<dbReference type="Proteomes" id="UP000283426">
    <property type="component" value="Unassembled WGS sequence"/>
</dbReference>
<dbReference type="PIRSF" id="PIRSF019455">
    <property type="entry name" value="CopR_AtkY"/>
    <property type="match status" value="1"/>
</dbReference>
<proteinExistence type="inferred from homology"/>
<dbReference type="InterPro" id="IPR005650">
    <property type="entry name" value="BlaI_family"/>
</dbReference>
<dbReference type="SUPFAM" id="SSF46785">
    <property type="entry name" value="Winged helix' DNA-binding domain"/>
    <property type="match status" value="1"/>
</dbReference>
<dbReference type="GO" id="GO:0003677">
    <property type="term" value="F:DNA binding"/>
    <property type="evidence" value="ECO:0007669"/>
    <property type="project" value="UniProtKB-KW"/>
</dbReference>
<dbReference type="Proteomes" id="UP000284243">
    <property type="component" value="Unassembled WGS sequence"/>
</dbReference>
<dbReference type="Gene3D" id="1.10.4040.10">
    <property type="entry name" value="Penicillinase repressor domain"/>
    <property type="match status" value="1"/>
</dbReference>
<dbReference type="EMBL" id="QRYW01000018">
    <property type="protein sequence ID" value="RGV26421.1"/>
    <property type="molecule type" value="Genomic_DNA"/>
</dbReference>
<evidence type="ECO:0000256" key="2">
    <source>
        <dbReference type="ARBA" id="ARBA00023015"/>
    </source>
</evidence>
<keyword evidence="4" id="KW-0804">Transcription</keyword>
<comment type="caution">
    <text evidence="8">The sequence shown here is derived from an EMBL/GenBank/DDBJ whole genome shotgun (WGS) entry which is preliminary data.</text>
</comment>
<evidence type="ECO:0000256" key="1">
    <source>
        <dbReference type="ARBA" id="ARBA00011046"/>
    </source>
</evidence>
<evidence type="ECO:0000313" key="9">
    <source>
        <dbReference type="Proteomes" id="UP000283426"/>
    </source>
</evidence>
<evidence type="ECO:0000313" key="10">
    <source>
        <dbReference type="Proteomes" id="UP000284243"/>
    </source>
</evidence>
<dbReference type="Gene3D" id="1.10.10.10">
    <property type="entry name" value="Winged helix-like DNA-binding domain superfamily/Winged helix DNA-binding domain"/>
    <property type="match status" value="1"/>
</dbReference>
<dbReference type="OMA" id="EFMTVVW"/>
<sequence length="123" mass="14345">MKELTRAEEQIMQVLWDLGKGFVKDIIDKLPEPRPAYNTVSTIVRILQDKGFVGHETFGKSHCYYPLVAKDTYTKKFLKNFIGNYFGNSFSQMVSFFAKEENIDLKELEEILKRADEARRSEN</sequence>
<dbReference type="Proteomes" id="UP000284434">
    <property type="component" value="Unassembled WGS sequence"/>
</dbReference>
<evidence type="ECO:0000313" key="6">
    <source>
        <dbReference type="EMBL" id="RGU54640.1"/>
    </source>
</evidence>
<evidence type="ECO:0000256" key="4">
    <source>
        <dbReference type="ARBA" id="ARBA00023163"/>
    </source>
</evidence>
<organism evidence="8 11">
    <name type="scientific">Odoribacter splanchnicus</name>
    <dbReference type="NCBI Taxonomy" id="28118"/>
    <lineage>
        <taxon>Bacteria</taxon>
        <taxon>Pseudomonadati</taxon>
        <taxon>Bacteroidota</taxon>
        <taxon>Bacteroidia</taxon>
        <taxon>Bacteroidales</taxon>
        <taxon>Odoribacteraceae</taxon>
        <taxon>Odoribacter</taxon>
    </lineage>
</organism>
<reference evidence="9 10" key="1">
    <citation type="submission" date="2018-08" db="EMBL/GenBank/DDBJ databases">
        <title>A genome reference for cultivated species of the human gut microbiota.</title>
        <authorList>
            <person name="Zou Y."/>
            <person name="Xue W."/>
            <person name="Luo G."/>
        </authorList>
    </citation>
    <scope>NUCLEOTIDE SEQUENCE [LARGE SCALE GENOMIC DNA]</scope>
    <source>
        <strain evidence="7 9">AF14-6AC</strain>
        <strain evidence="6 10">AF16-14</strain>
        <strain evidence="8 11">OF03-11</strain>
    </source>
</reference>
<protein>
    <submittedName>
        <fullName evidence="8">BlaI/MecI/CopY family transcriptional regulator</fullName>
    </submittedName>
</protein>
<dbReference type="Pfam" id="PF03965">
    <property type="entry name" value="Penicillinase_R"/>
    <property type="match status" value="1"/>
</dbReference>